<dbReference type="AlphaFoldDB" id="A0A974BID6"/>
<dbReference type="SUPFAM" id="SSF56300">
    <property type="entry name" value="Metallo-dependent phosphatases"/>
    <property type="match status" value="1"/>
</dbReference>
<dbReference type="Gene3D" id="3.60.21.10">
    <property type="match status" value="1"/>
</dbReference>
<dbReference type="Proteomes" id="UP000611629">
    <property type="component" value="Unassembled WGS sequence"/>
</dbReference>
<dbReference type="InterPro" id="IPR029052">
    <property type="entry name" value="Metallo-depent_PP-like"/>
</dbReference>
<evidence type="ECO:0000259" key="1">
    <source>
        <dbReference type="Pfam" id="PF00149"/>
    </source>
</evidence>
<dbReference type="PANTHER" id="PTHR31302:SF22">
    <property type="entry name" value="PHOSPHOESTERASE"/>
    <property type="match status" value="1"/>
</dbReference>
<dbReference type="InterPro" id="IPR004843">
    <property type="entry name" value="Calcineurin-like_PHP"/>
</dbReference>
<name>A0A974BID6_SEDHY</name>
<keyword evidence="3" id="KW-1185">Reference proteome</keyword>
<dbReference type="PANTHER" id="PTHR31302">
    <property type="entry name" value="TRANSMEMBRANE PROTEIN WITH METALLOPHOSPHOESTERASE DOMAIN-RELATED"/>
    <property type="match status" value="1"/>
</dbReference>
<organism evidence="2 3">
    <name type="scientific">Sedimentibacter hydroxybenzoicus DSM 7310</name>
    <dbReference type="NCBI Taxonomy" id="1123245"/>
    <lineage>
        <taxon>Bacteria</taxon>
        <taxon>Bacillati</taxon>
        <taxon>Bacillota</taxon>
        <taxon>Tissierellia</taxon>
        <taxon>Sedimentibacter</taxon>
    </lineage>
</organism>
<evidence type="ECO:0000313" key="3">
    <source>
        <dbReference type="Proteomes" id="UP000611629"/>
    </source>
</evidence>
<gene>
    <name evidence="2" type="ORF">HZF24_05930</name>
</gene>
<reference evidence="2" key="1">
    <citation type="submission" date="2020-07" db="EMBL/GenBank/DDBJ databases">
        <title>Genomic analysis of a strain of Sedimentibacter Hydroxybenzoicus DSM7310.</title>
        <authorList>
            <person name="Ma S."/>
        </authorList>
    </citation>
    <scope>NUCLEOTIDE SEQUENCE</scope>
    <source>
        <strain evidence="2">DSM 7310</strain>
    </source>
</reference>
<proteinExistence type="predicted"/>
<comment type="caution">
    <text evidence="2">The sequence shown here is derived from an EMBL/GenBank/DDBJ whole genome shotgun (WGS) entry which is preliminary data.</text>
</comment>
<dbReference type="InterPro" id="IPR051158">
    <property type="entry name" value="Metallophosphoesterase_sf"/>
</dbReference>
<dbReference type="InterPro" id="IPR014578">
    <property type="entry name" value="Pesterase_CT488"/>
</dbReference>
<accession>A0A974BID6</accession>
<dbReference type="PIRSF" id="PIRSF033094">
    <property type="entry name" value="Pesterase_CT488"/>
    <property type="match status" value="1"/>
</dbReference>
<evidence type="ECO:0000313" key="2">
    <source>
        <dbReference type="EMBL" id="NYB73677.1"/>
    </source>
</evidence>
<dbReference type="Pfam" id="PF00149">
    <property type="entry name" value="Metallophos"/>
    <property type="match status" value="1"/>
</dbReference>
<dbReference type="EMBL" id="JACBNQ010000004">
    <property type="protein sequence ID" value="NYB73677.1"/>
    <property type="molecule type" value="Genomic_DNA"/>
</dbReference>
<dbReference type="RefSeq" id="WP_179237373.1">
    <property type="nucleotide sequence ID" value="NZ_JACBNQ010000004.1"/>
</dbReference>
<dbReference type="GO" id="GO:0016787">
    <property type="term" value="F:hydrolase activity"/>
    <property type="evidence" value="ECO:0007669"/>
    <property type="project" value="InterPro"/>
</dbReference>
<sequence>MKIFAIADLHFDSQKEKPMNVFGDNWINHEEKIIENWKKVVGEDDLVLIPGDISWAVKLNEAIEDLLRIDELPGIKIIGKGNHDYWWSTSSKLDKLNLKTIKFLKNNSYEFDGVSVCGTRGWDTMEEHADAKSNEKIYLRELNRLKISLECAGKKGGKIIVMLHYPPFNSIGLPNEFFQMLKEFQADICIYGHLHGEDGHKNVKEGLIDQVQVHCVSSDYMDFKPKRIQ</sequence>
<protein>
    <submittedName>
        <fullName evidence="2">Metallophosphoesterase</fullName>
    </submittedName>
</protein>
<feature type="domain" description="Calcineurin-like phosphoesterase" evidence="1">
    <location>
        <begin position="1"/>
        <end position="196"/>
    </location>
</feature>